<protein>
    <submittedName>
        <fullName evidence="7">Uncharacterized protein</fullName>
    </submittedName>
</protein>
<dbReference type="Pfam" id="PF02238">
    <property type="entry name" value="COX7a"/>
    <property type="match status" value="1"/>
</dbReference>
<dbReference type="EMBL" id="KV423914">
    <property type="protein sequence ID" value="KZT62941.1"/>
    <property type="molecule type" value="Genomic_DNA"/>
</dbReference>
<evidence type="ECO:0000256" key="6">
    <source>
        <dbReference type="SAM" id="Phobius"/>
    </source>
</evidence>
<accession>A0A165KBZ9</accession>
<dbReference type="AlphaFoldDB" id="A0A165KBZ9"/>
<evidence type="ECO:0000256" key="4">
    <source>
        <dbReference type="ARBA" id="ARBA00023128"/>
    </source>
</evidence>
<keyword evidence="6" id="KW-1133">Transmembrane helix</keyword>
<keyword evidence="6" id="KW-0812">Transmembrane</keyword>
<proteinExistence type="inferred from homology"/>
<keyword evidence="4" id="KW-0496">Mitochondrion</keyword>
<keyword evidence="3" id="KW-0999">Mitochondrion inner membrane</keyword>
<name>A0A165KBZ9_9BASI</name>
<keyword evidence="5 6" id="KW-0472">Membrane</keyword>
<evidence type="ECO:0000313" key="7">
    <source>
        <dbReference type="EMBL" id="KZT62941.1"/>
    </source>
</evidence>
<dbReference type="InParanoid" id="A0A165KBZ9"/>
<comment type="similarity">
    <text evidence="2">Belongs to the cytochrome c oxidase VIIa family.</text>
</comment>
<dbReference type="Gene3D" id="4.10.91.10">
    <property type="entry name" value="Cytochrome c oxidase, subunit VIIa"/>
    <property type="match status" value="1"/>
</dbReference>
<dbReference type="InterPro" id="IPR036539">
    <property type="entry name" value="Cyt_c_oxidase_su7a_sf"/>
</dbReference>
<dbReference type="STRING" id="1353952.A0A165KBZ9"/>
<comment type="subcellular location">
    <subcellularLocation>
        <location evidence="1">Mitochondrion inner membrane</location>
    </subcellularLocation>
</comment>
<dbReference type="Proteomes" id="UP000076842">
    <property type="component" value="Unassembled WGS sequence"/>
</dbReference>
<dbReference type="GO" id="GO:0006123">
    <property type="term" value="P:mitochondrial electron transport, cytochrome c to oxygen"/>
    <property type="evidence" value="ECO:0007669"/>
    <property type="project" value="InterPro"/>
</dbReference>
<evidence type="ECO:0000256" key="2">
    <source>
        <dbReference type="ARBA" id="ARBA00009331"/>
    </source>
</evidence>
<feature type="transmembrane region" description="Helical" evidence="6">
    <location>
        <begin position="46"/>
        <end position="67"/>
    </location>
</feature>
<evidence type="ECO:0000256" key="3">
    <source>
        <dbReference type="ARBA" id="ARBA00022792"/>
    </source>
</evidence>
<evidence type="ECO:0000256" key="5">
    <source>
        <dbReference type="ARBA" id="ARBA00023136"/>
    </source>
</evidence>
<organism evidence="7 8">
    <name type="scientific">Calocera cornea HHB12733</name>
    <dbReference type="NCBI Taxonomy" id="1353952"/>
    <lineage>
        <taxon>Eukaryota</taxon>
        <taxon>Fungi</taxon>
        <taxon>Dikarya</taxon>
        <taxon>Basidiomycota</taxon>
        <taxon>Agaricomycotina</taxon>
        <taxon>Dacrymycetes</taxon>
        <taxon>Dacrymycetales</taxon>
        <taxon>Dacrymycetaceae</taxon>
        <taxon>Calocera</taxon>
    </lineage>
</organism>
<dbReference type="GO" id="GO:0005743">
    <property type="term" value="C:mitochondrial inner membrane"/>
    <property type="evidence" value="ECO:0007669"/>
    <property type="project" value="UniProtKB-SubCell"/>
</dbReference>
<gene>
    <name evidence="7" type="ORF">CALCODRAFT_513828</name>
</gene>
<sequence length="76" mass="8886">MLASRVSRAWVPFLNSPNRVLEKQKLFQDRFNHHTPIHLIPPRSRIYYGTYLTFFAVGMTGTLYTVYELIVGKQTV</sequence>
<dbReference type="InterPro" id="IPR039297">
    <property type="entry name" value="COX7a"/>
</dbReference>
<evidence type="ECO:0000256" key="1">
    <source>
        <dbReference type="ARBA" id="ARBA00004273"/>
    </source>
</evidence>
<reference evidence="7 8" key="1">
    <citation type="journal article" date="2016" name="Mol. Biol. Evol.">
        <title>Comparative Genomics of Early-Diverging Mushroom-Forming Fungi Provides Insights into the Origins of Lignocellulose Decay Capabilities.</title>
        <authorList>
            <person name="Nagy L.G."/>
            <person name="Riley R."/>
            <person name="Tritt A."/>
            <person name="Adam C."/>
            <person name="Daum C."/>
            <person name="Floudas D."/>
            <person name="Sun H."/>
            <person name="Yadav J.S."/>
            <person name="Pangilinan J."/>
            <person name="Larsson K.H."/>
            <person name="Matsuura K."/>
            <person name="Barry K."/>
            <person name="Labutti K."/>
            <person name="Kuo R."/>
            <person name="Ohm R.A."/>
            <person name="Bhattacharya S.S."/>
            <person name="Shirouzu T."/>
            <person name="Yoshinaga Y."/>
            <person name="Martin F.M."/>
            <person name="Grigoriev I.V."/>
            <person name="Hibbett D.S."/>
        </authorList>
    </citation>
    <scope>NUCLEOTIDE SEQUENCE [LARGE SCALE GENOMIC DNA]</scope>
    <source>
        <strain evidence="7 8">HHB12733</strain>
    </source>
</reference>
<dbReference type="GO" id="GO:0045277">
    <property type="term" value="C:respiratory chain complex IV"/>
    <property type="evidence" value="ECO:0007669"/>
    <property type="project" value="InterPro"/>
</dbReference>
<keyword evidence="8" id="KW-1185">Reference proteome</keyword>
<dbReference type="OrthoDB" id="5511599at2759"/>
<evidence type="ECO:0000313" key="8">
    <source>
        <dbReference type="Proteomes" id="UP000076842"/>
    </source>
</evidence>